<keyword evidence="2" id="KW-1185">Reference proteome</keyword>
<evidence type="ECO:0000313" key="1">
    <source>
        <dbReference type="EMBL" id="KAH9481275.1"/>
    </source>
</evidence>
<gene>
    <name evidence="1" type="ORF">JR316_0005797</name>
</gene>
<evidence type="ECO:0000313" key="2">
    <source>
        <dbReference type="Proteomes" id="UP000664032"/>
    </source>
</evidence>
<protein>
    <submittedName>
        <fullName evidence="1">Uncharacterized protein</fullName>
    </submittedName>
</protein>
<reference evidence="1" key="1">
    <citation type="submission" date="2021-10" db="EMBL/GenBank/DDBJ databases">
        <title>Psilocybe cubensis genome.</title>
        <authorList>
            <person name="Mckernan K.J."/>
            <person name="Crawford S."/>
            <person name="Trippe A."/>
            <person name="Kane L.T."/>
            <person name="Mclaughlin S."/>
        </authorList>
    </citation>
    <scope>NUCLEOTIDE SEQUENCE</scope>
    <source>
        <strain evidence="1">MGC-MH-2018</strain>
    </source>
</reference>
<comment type="caution">
    <text evidence="1">The sequence shown here is derived from an EMBL/GenBank/DDBJ whole genome shotgun (WGS) entry which is preliminary data.</text>
</comment>
<sequence>MIIYANPTFYVFLSTLAAFVLLLLTVFSVPMVSTFYFMHSSQANGVSFGMWGWCLDEGDVCSPLQLGFTWQPEIDNPITKAFVFYPISAIFTFLTMVSMMPVLCVRTERSDKVFRIFAWISFAFSSLAFLFMIGIWGVAKSRFEKRGFSATYGNLPWMSLSATLLLLAVSVSPYFLAPPPKKSSRRSRPRQYDAEARPRPKALA</sequence>
<dbReference type="Proteomes" id="UP000664032">
    <property type="component" value="Unassembled WGS sequence"/>
</dbReference>
<proteinExistence type="predicted"/>
<accession>A0ACB8H0L1</accession>
<name>A0ACB8H0L1_PSICU</name>
<dbReference type="EMBL" id="JAFIQS020000005">
    <property type="protein sequence ID" value="KAH9481275.1"/>
    <property type="molecule type" value="Genomic_DNA"/>
</dbReference>
<organism evidence="1 2">
    <name type="scientific">Psilocybe cubensis</name>
    <name type="common">Psychedelic mushroom</name>
    <name type="synonym">Stropharia cubensis</name>
    <dbReference type="NCBI Taxonomy" id="181762"/>
    <lineage>
        <taxon>Eukaryota</taxon>
        <taxon>Fungi</taxon>
        <taxon>Dikarya</taxon>
        <taxon>Basidiomycota</taxon>
        <taxon>Agaricomycotina</taxon>
        <taxon>Agaricomycetes</taxon>
        <taxon>Agaricomycetidae</taxon>
        <taxon>Agaricales</taxon>
        <taxon>Agaricineae</taxon>
        <taxon>Strophariaceae</taxon>
        <taxon>Psilocybe</taxon>
    </lineage>
</organism>